<feature type="compositionally biased region" description="Basic and acidic residues" evidence="5">
    <location>
        <begin position="637"/>
        <end position="647"/>
    </location>
</feature>
<dbReference type="PANTHER" id="PTHR15549">
    <property type="entry name" value="PAIRED IMMUNOGLOBULIN-LIKE TYPE 2 RECEPTOR"/>
    <property type="match status" value="1"/>
</dbReference>
<keyword evidence="2 6" id="KW-0812">Transmembrane</keyword>
<gene>
    <name evidence="7" type="ORF">P691DRAFT_754692</name>
</gene>
<feature type="transmembrane region" description="Helical" evidence="6">
    <location>
        <begin position="173"/>
        <end position="196"/>
    </location>
</feature>
<dbReference type="OrthoDB" id="3263296at2759"/>
<keyword evidence="3 6" id="KW-1133">Transmembrane helix</keyword>
<comment type="caution">
    <text evidence="7">The sequence shown here is derived from an EMBL/GenBank/DDBJ whole genome shotgun (WGS) entry which is preliminary data.</text>
</comment>
<evidence type="ECO:0000256" key="3">
    <source>
        <dbReference type="ARBA" id="ARBA00022989"/>
    </source>
</evidence>
<dbReference type="EMBL" id="MU151054">
    <property type="protein sequence ID" value="KAF9454461.1"/>
    <property type="molecule type" value="Genomic_DNA"/>
</dbReference>
<protein>
    <recommendedName>
        <fullName evidence="9">Transmembrane protein</fullName>
    </recommendedName>
</protein>
<evidence type="ECO:0008006" key="9">
    <source>
        <dbReference type="Google" id="ProtNLM"/>
    </source>
</evidence>
<evidence type="ECO:0000256" key="5">
    <source>
        <dbReference type="SAM" id="MobiDB-lite"/>
    </source>
</evidence>
<evidence type="ECO:0000256" key="2">
    <source>
        <dbReference type="ARBA" id="ARBA00022692"/>
    </source>
</evidence>
<evidence type="ECO:0000256" key="6">
    <source>
        <dbReference type="SAM" id="Phobius"/>
    </source>
</evidence>
<evidence type="ECO:0000256" key="1">
    <source>
        <dbReference type="ARBA" id="ARBA00004167"/>
    </source>
</evidence>
<dbReference type="AlphaFoldDB" id="A0A9P6C6X0"/>
<feature type="region of interest" description="Disordered" evidence="5">
    <location>
        <begin position="77"/>
        <end position="109"/>
    </location>
</feature>
<dbReference type="Proteomes" id="UP000807342">
    <property type="component" value="Unassembled WGS sequence"/>
</dbReference>
<reference evidence="7" key="1">
    <citation type="submission" date="2020-11" db="EMBL/GenBank/DDBJ databases">
        <authorList>
            <consortium name="DOE Joint Genome Institute"/>
            <person name="Ahrendt S."/>
            <person name="Riley R."/>
            <person name="Andreopoulos W."/>
            <person name="Labutti K."/>
            <person name="Pangilinan J."/>
            <person name="Ruiz-Duenas F.J."/>
            <person name="Barrasa J.M."/>
            <person name="Sanchez-Garcia M."/>
            <person name="Camarero S."/>
            <person name="Miyauchi S."/>
            <person name="Serrano A."/>
            <person name="Linde D."/>
            <person name="Babiker R."/>
            <person name="Drula E."/>
            <person name="Ayuso-Fernandez I."/>
            <person name="Pacheco R."/>
            <person name="Padilla G."/>
            <person name="Ferreira P."/>
            <person name="Barriuso J."/>
            <person name="Kellner H."/>
            <person name="Castanera R."/>
            <person name="Alfaro M."/>
            <person name="Ramirez L."/>
            <person name="Pisabarro A.G."/>
            <person name="Kuo A."/>
            <person name="Tritt A."/>
            <person name="Lipzen A."/>
            <person name="He G."/>
            <person name="Yan M."/>
            <person name="Ng V."/>
            <person name="Cullen D."/>
            <person name="Martin F."/>
            <person name="Rosso M.-N."/>
            <person name="Henrissat B."/>
            <person name="Hibbett D."/>
            <person name="Martinez A.T."/>
            <person name="Grigoriev I.V."/>
        </authorList>
    </citation>
    <scope>NUCLEOTIDE SEQUENCE</scope>
    <source>
        <strain evidence="7">MF-IS2</strain>
    </source>
</reference>
<accession>A0A9P6C6X0</accession>
<keyword evidence="4 6" id="KW-0472">Membrane</keyword>
<name>A0A9P6C6X0_9AGAR</name>
<dbReference type="GO" id="GO:0016020">
    <property type="term" value="C:membrane"/>
    <property type="evidence" value="ECO:0007669"/>
    <property type="project" value="UniProtKB-SubCell"/>
</dbReference>
<feature type="region of interest" description="Disordered" evidence="5">
    <location>
        <begin position="631"/>
        <end position="658"/>
    </location>
</feature>
<dbReference type="PANTHER" id="PTHR15549:SF30">
    <property type="entry name" value="MID2 DOMAIN-CONTAINING PROTEIN"/>
    <property type="match status" value="1"/>
</dbReference>
<proteinExistence type="predicted"/>
<keyword evidence="8" id="KW-1185">Reference proteome</keyword>
<sequence length="658" mass="69104">MSAHGSHQHRRAARALVRRKPARAQVLEERFSPTAIFPGMTDTSNPIPDPFTIPFPPDGPHGIFDTTSTPEVVVTLPAPTTTSPLPIPATTSSTPTSTTSSTSSTSSTTSTIVVIPTLSSIVPTTSPVITTSSSAVPITITLETTASRTFSSAAAASASTTAASSDSGVGTGAVVGGVGAGIVAVAALGFAVAFFLRRTRKRGMDEGAGFDARDFRRSAVMLQDPPTHQDTINRGYNPPPSPSMIEHQQTPVSAPASGWGYAESYYGNNPTGHGAYGRYEGQYADYANLTPPLPTAKSTPVSAHYGQNPISPASPMPSPYVQPGMAPVLTRQASGSTTERHSATEASEIVRQEVNAPYPTLVRQNTTRSVQIPVDDYVDLARSSVSPFQAAQYMEISRQLNAQPPLETLEPSPTSPAQLYVTQQKDLPPVPPRAIVQETVAPMAPAAFQPTQPTSPRLRTESEPVAPPIAEPAPAIVAPPSPGSSMLNPQTLHVQDFSTDSFSLTQESELEFPVPPSPAISYSSRYRVESIPPSLPEIKIQERSSVSSYIPRSPMIGTGYISGMSGMSDVSGPNSVGLQPVGLRSEGRFVPAPSPLASSFGVTSPAEERDGVFARAQAKARNATVATARTTPAAVAGDEKEDGKRVTVYDPDDAYGGF</sequence>
<organism evidence="7 8">
    <name type="scientific">Macrolepiota fuliginosa MF-IS2</name>
    <dbReference type="NCBI Taxonomy" id="1400762"/>
    <lineage>
        <taxon>Eukaryota</taxon>
        <taxon>Fungi</taxon>
        <taxon>Dikarya</taxon>
        <taxon>Basidiomycota</taxon>
        <taxon>Agaricomycotina</taxon>
        <taxon>Agaricomycetes</taxon>
        <taxon>Agaricomycetidae</taxon>
        <taxon>Agaricales</taxon>
        <taxon>Agaricineae</taxon>
        <taxon>Agaricaceae</taxon>
        <taxon>Macrolepiota</taxon>
    </lineage>
</organism>
<evidence type="ECO:0000313" key="7">
    <source>
        <dbReference type="EMBL" id="KAF9454461.1"/>
    </source>
</evidence>
<evidence type="ECO:0000313" key="8">
    <source>
        <dbReference type="Proteomes" id="UP000807342"/>
    </source>
</evidence>
<comment type="subcellular location">
    <subcellularLocation>
        <location evidence="1">Membrane</location>
        <topology evidence="1">Single-pass membrane protein</topology>
    </subcellularLocation>
</comment>
<evidence type="ECO:0000256" key="4">
    <source>
        <dbReference type="ARBA" id="ARBA00023136"/>
    </source>
</evidence>
<dbReference type="GO" id="GO:0071944">
    <property type="term" value="C:cell periphery"/>
    <property type="evidence" value="ECO:0007669"/>
    <property type="project" value="UniProtKB-ARBA"/>
</dbReference>
<dbReference type="InterPro" id="IPR051694">
    <property type="entry name" value="Immunoregulatory_rcpt-like"/>
</dbReference>